<dbReference type="GO" id="GO:0022857">
    <property type="term" value="F:transmembrane transporter activity"/>
    <property type="evidence" value="ECO:0007669"/>
    <property type="project" value="InterPro"/>
</dbReference>
<reference evidence="8" key="2">
    <citation type="submission" date="2020-09" db="EMBL/GenBank/DDBJ databases">
        <authorList>
            <person name="Sun Q."/>
            <person name="Zhou Y."/>
        </authorList>
    </citation>
    <scope>NUCLEOTIDE SEQUENCE</scope>
    <source>
        <strain evidence="8">CGMCC 1.12181</strain>
    </source>
</reference>
<dbReference type="Pfam" id="PF00005">
    <property type="entry name" value="ABC_tran"/>
    <property type="match status" value="1"/>
</dbReference>
<evidence type="ECO:0000256" key="4">
    <source>
        <dbReference type="ARBA" id="ARBA00022840"/>
    </source>
</evidence>
<accession>A0A917CS53</accession>
<dbReference type="Gene3D" id="3.40.50.300">
    <property type="entry name" value="P-loop containing nucleotide triphosphate hydrolases"/>
    <property type="match status" value="1"/>
</dbReference>
<evidence type="ECO:0000259" key="7">
    <source>
        <dbReference type="PROSITE" id="PS50893"/>
    </source>
</evidence>
<dbReference type="InterPro" id="IPR003439">
    <property type="entry name" value="ABC_transporter-like_ATP-bd"/>
</dbReference>
<dbReference type="GO" id="GO:0016887">
    <property type="term" value="F:ATP hydrolysis activity"/>
    <property type="evidence" value="ECO:0007669"/>
    <property type="project" value="InterPro"/>
</dbReference>
<dbReference type="InterPro" id="IPR005895">
    <property type="entry name" value="ABC_transptr_haem_export_CcmA"/>
</dbReference>
<dbReference type="RefSeq" id="WP_188365219.1">
    <property type="nucleotide sequence ID" value="NZ_BAABJF010000001.1"/>
</dbReference>
<evidence type="ECO:0000313" key="8">
    <source>
        <dbReference type="EMBL" id="GGF95570.1"/>
    </source>
</evidence>
<dbReference type="PANTHER" id="PTHR43499:SF1">
    <property type="entry name" value="ABC TRANSPORTER I FAMILY MEMBER 1"/>
    <property type="match status" value="1"/>
</dbReference>
<evidence type="ECO:0000256" key="1">
    <source>
        <dbReference type="ARBA" id="ARBA00022448"/>
    </source>
</evidence>
<dbReference type="InterPro" id="IPR017871">
    <property type="entry name" value="ABC_transporter-like_CS"/>
</dbReference>
<keyword evidence="2" id="KW-0547">Nucleotide-binding</keyword>
<name>A0A917CS53_9GAMM</name>
<keyword evidence="4 8" id="KW-0067">ATP-binding</keyword>
<evidence type="ECO:0000256" key="5">
    <source>
        <dbReference type="ARBA" id="ARBA00022967"/>
    </source>
</evidence>
<dbReference type="Proteomes" id="UP000605253">
    <property type="component" value="Unassembled WGS sequence"/>
</dbReference>
<dbReference type="GO" id="GO:0017004">
    <property type="term" value="P:cytochrome complex assembly"/>
    <property type="evidence" value="ECO:0007669"/>
    <property type="project" value="UniProtKB-KW"/>
</dbReference>
<dbReference type="InterPro" id="IPR027417">
    <property type="entry name" value="P-loop_NTPase"/>
</dbReference>
<dbReference type="GO" id="GO:0005524">
    <property type="term" value="F:ATP binding"/>
    <property type="evidence" value="ECO:0007669"/>
    <property type="project" value="UniProtKB-KW"/>
</dbReference>
<keyword evidence="5" id="KW-1278">Translocase</keyword>
<evidence type="ECO:0000256" key="6">
    <source>
        <dbReference type="ARBA" id="ARBA00023136"/>
    </source>
</evidence>
<dbReference type="NCBIfam" id="TIGR01189">
    <property type="entry name" value="ccmA"/>
    <property type="match status" value="1"/>
</dbReference>
<dbReference type="SUPFAM" id="SSF52540">
    <property type="entry name" value="P-loop containing nucleoside triphosphate hydrolases"/>
    <property type="match status" value="1"/>
</dbReference>
<gene>
    <name evidence="8" type="primary">ccmA</name>
    <name evidence="8" type="ORF">GCM10011365_16140</name>
</gene>
<dbReference type="AlphaFoldDB" id="A0A917CS53"/>
<comment type="caution">
    <text evidence="8">The sequence shown here is derived from an EMBL/GenBank/DDBJ whole genome shotgun (WGS) entry which is preliminary data.</text>
</comment>
<keyword evidence="6" id="KW-0472">Membrane</keyword>
<organism evidence="8 9">
    <name type="scientific">Marinicella pacifica</name>
    <dbReference type="NCBI Taxonomy" id="1171543"/>
    <lineage>
        <taxon>Bacteria</taxon>
        <taxon>Pseudomonadati</taxon>
        <taxon>Pseudomonadota</taxon>
        <taxon>Gammaproteobacteria</taxon>
        <taxon>Lysobacterales</taxon>
        <taxon>Marinicellaceae</taxon>
        <taxon>Marinicella</taxon>
    </lineage>
</organism>
<reference evidence="8" key="1">
    <citation type="journal article" date="2014" name="Int. J. Syst. Evol. Microbiol.">
        <title>Complete genome sequence of Corynebacterium casei LMG S-19264T (=DSM 44701T), isolated from a smear-ripened cheese.</title>
        <authorList>
            <consortium name="US DOE Joint Genome Institute (JGI-PGF)"/>
            <person name="Walter F."/>
            <person name="Albersmeier A."/>
            <person name="Kalinowski J."/>
            <person name="Ruckert C."/>
        </authorList>
    </citation>
    <scope>NUCLEOTIDE SEQUENCE</scope>
    <source>
        <strain evidence="8">CGMCC 1.12181</strain>
    </source>
</reference>
<protein>
    <submittedName>
        <fullName evidence="8">Cytochrome c biogenesis ATP-binding export protein CcmA</fullName>
    </submittedName>
</protein>
<evidence type="ECO:0000256" key="2">
    <source>
        <dbReference type="ARBA" id="ARBA00022741"/>
    </source>
</evidence>
<keyword evidence="9" id="KW-1185">Reference proteome</keyword>
<dbReference type="PROSITE" id="PS50893">
    <property type="entry name" value="ABC_TRANSPORTER_2"/>
    <property type="match status" value="1"/>
</dbReference>
<feature type="domain" description="ABC transporter" evidence="7">
    <location>
        <begin position="17"/>
        <end position="217"/>
    </location>
</feature>
<dbReference type="PANTHER" id="PTHR43499">
    <property type="entry name" value="ABC TRANSPORTER I FAMILY MEMBER 1"/>
    <property type="match status" value="1"/>
</dbReference>
<sequence>MSLNNLNPHTSLQSTILHISHAQCQKGGEPLFAPINLRLERGEMAVISGRNGSGKTTLLEAVAGLGSFCEGGMEFDHPDSPDSWLQHSHYVGHFLGNKASLTCLENLNFAATMNGSSSHENQLSAALDQVGLGGYEYHHAGDLSAGQKKRLALSRLLILNKTYWLLDEPFVNLDVAGCDWLFECISHHINNGGAALLTAHDNKRIHEKADHLIHLERP</sequence>
<keyword evidence="3" id="KW-0201">Cytochrome c-type biogenesis</keyword>
<keyword evidence="1" id="KW-0813">Transport</keyword>
<proteinExistence type="predicted"/>
<dbReference type="EMBL" id="BMEO01000006">
    <property type="protein sequence ID" value="GGF95570.1"/>
    <property type="molecule type" value="Genomic_DNA"/>
</dbReference>
<dbReference type="PROSITE" id="PS00211">
    <property type="entry name" value="ABC_TRANSPORTER_1"/>
    <property type="match status" value="1"/>
</dbReference>
<evidence type="ECO:0000313" key="9">
    <source>
        <dbReference type="Proteomes" id="UP000605253"/>
    </source>
</evidence>
<evidence type="ECO:0000256" key="3">
    <source>
        <dbReference type="ARBA" id="ARBA00022748"/>
    </source>
</evidence>